<proteinExistence type="predicted"/>
<evidence type="ECO:0000313" key="2">
    <source>
        <dbReference type="EMBL" id="CAD8209709.1"/>
    </source>
</evidence>
<organism evidence="2 3">
    <name type="scientific">Paramecium pentaurelia</name>
    <dbReference type="NCBI Taxonomy" id="43138"/>
    <lineage>
        <taxon>Eukaryota</taxon>
        <taxon>Sar</taxon>
        <taxon>Alveolata</taxon>
        <taxon>Ciliophora</taxon>
        <taxon>Intramacronucleata</taxon>
        <taxon>Oligohymenophorea</taxon>
        <taxon>Peniculida</taxon>
        <taxon>Parameciidae</taxon>
        <taxon>Paramecium</taxon>
    </lineage>
</organism>
<dbReference type="AlphaFoldDB" id="A0A8S1Y7C3"/>
<gene>
    <name evidence="2" type="ORF">PPENT_87.1.T1550123</name>
</gene>
<sequence>MISVICFLKSIVEFEDLKHFLINEIFISSCSIIINVLVTQVATHPFKQVSESD</sequence>
<evidence type="ECO:0000313" key="3">
    <source>
        <dbReference type="Proteomes" id="UP000689195"/>
    </source>
</evidence>
<dbReference type="Proteomes" id="UP000689195">
    <property type="component" value="Unassembled WGS sequence"/>
</dbReference>
<protein>
    <submittedName>
        <fullName evidence="2">Uncharacterized protein</fullName>
    </submittedName>
</protein>
<keyword evidence="1" id="KW-0472">Membrane</keyword>
<keyword evidence="3" id="KW-1185">Reference proteome</keyword>
<keyword evidence="1" id="KW-0812">Transmembrane</keyword>
<feature type="transmembrane region" description="Helical" evidence="1">
    <location>
        <begin position="20"/>
        <end position="38"/>
    </location>
</feature>
<dbReference type="EMBL" id="CAJJDO010000155">
    <property type="protein sequence ID" value="CAD8209709.1"/>
    <property type="molecule type" value="Genomic_DNA"/>
</dbReference>
<comment type="caution">
    <text evidence="2">The sequence shown here is derived from an EMBL/GenBank/DDBJ whole genome shotgun (WGS) entry which is preliminary data.</text>
</comment>
<evidence type="ECO:0000256" key="1">
    <source>
        <dbReference type="SAM" id="Phobius"/>
    </source>
</evidence>
<keyword evidence="1" id="KW-1133">Transmembrane helix</keyword>
<name>A0A8S1Y7C3_9CILI</name>
<accession>A0A8S1Y7C3</accession>
<reference evidence="2" key="1">
    <citation type="submission" date="2021-01" db="EMBL/GenBank/DDBJ databases">
        <authorList>
            <consortium name="Genoscope - CEA"/>
            <person name="William W."/>
        </authorList>
    </citation>
    <scope>NUCLEOTIDE SEQUENCE</scope>
</reference>